<name>A0A8B9QEF8_APTOW</name>
<evidence type="ECO:0000259" key="13">
    <source>
        <dbReference type="PROSITE" id="PS50157"/>
    </source>
</evidence>
<comment type="similarity">
    <text evidence="3">Belongs to the krueppel C2H2-type zinc-finger protein family.</text>
</comment>
<evidence type="ECO:0000256" key="11">
    <source>
        <dbReference type="ARBA" id="ARBA00023242"/>
    </source>
</evidence>
<dbReference type="PANTHER" id="PTHR23226:SF416">
    <property type="entry name" value="FI01424P"/>
    <property type="match status" value="1"/>
</dbReference>
<keyword evidence="4" id="KW-0479">Metal-binding</keyword>
<feature type="domain" description="C2H2-type" evidence="13">
    <location>
        <begin position="134"/>
        <end position="161"/>
    </location>
</feature>
<dbReference type="PROSITE" id="PS50157">
    <property type="entry name" value="ZINC_FINGER_C2H2_2"/>
    <property type="match status" value="4"/>
</dbReference>
<evidence type="ECO:0000256" key="7">
    <source>
        <dbReference type="ARBA" id="ARBA00022833"/>
    </source>
</evidence>
<dbReference type="Ensembl" id="ENSAOWT00000026993.1">
    <property type="protein sequence ID" value="ENSAOWP00000023848.1"/>
    <property type="gene ID" value="ENSAOWG00000016092.1"/>
</dbReference>
<dbReference type="Gene3D" id="3.30.160.60">
    <property type="entry name" value="Classic Zinc Finger"/>
    <property type="match status" value="5"/>
</dbReference>
<keyword evidence="11" id="KW-0539">Nucleus</keyword>
<reference evidence="14" key="1">
    <citation type="submission" date="2025-08" db="UniProtKB">
        <authorList>
            <consortium name="Ensembl"/>
        </authorList>
    </citation>
    <scope>IDENTIFICATION</scope>
</reference>
<dbReference type="SUPFAM" id="SSF57667">
    <property type="entry name" value="beta-beta-alpha zinc fingers"/>
    <property type="match status" value="3"/>
</dbReference>
<comment type="subcellular location">
    <subcellularLocation>
        <location evidence="2">Nucleus</location>
    </subcellularLocation>
</comment>
<dbReference type="FunFam" id="3.30.160.60:FF:002343">
    <property type="entry name" value="Zinc finger protein 33A"/>
    <property type="match status" value="2"/>
</dbReference>
<keyword evidence="9" id="KW-0238">DNA-binding</keyword>
<dbReference type="InterPro" id="IPR036236">
    <property type="entry name" value="Znf_C2H2_sf"/>
</dbReference>
<organism evidence="14 15">
    <name type="scientific">Apteryx owenii</name>
    <name type="common">Little spotted kiwi</name>
    <dbReference type="NCBI Taxonomy" id="8824"/>
    <lineage>
        <taxon>Eukaryota</taxon>
        <taxon>Metazoa</taxon>
        <taxon>Chordata</taxon>
        <taxon>Craniata</taxon>
        <taxon>Vertebrata</taxon>
        <taxon>Euteleostomi</taxon>
        <taxon>Archelosauria</taxon>
        <taxon>Archosauria</taxon>
        <taxon>Dinosauria</taxon>
        <taxon>Saurischia</taxon>
        <taxon>Theropoda</taxon>
        <taxon>Coelurosauria</taxon>
        <taxon>Aves</taxon>
        <taxon>Palaeognathae</taxon>
        <taxon>Apterygiformes</taxon>
        <taxon>Apterygidae</taxon>
        <taxon>Apteryx</taxon>
    </lineage>
</organism>
<feature type="domain" description="C2H2-type" evidence="13">
    <location>
        <begin position="184"/>
        <end position="202"/>
    </location>
</feature>
<feature type="domain" description="C2H2-type" evidence="13">
    <location>
        <begin position="203"/>
        <end position="230"/>
    </location>
</feature>
<keyword evidence="8" id="KW-0805">Transcription regulation</keyword>
<accession>A0A8B9QEF8</accession>
<evidence type="ECO:0000256" key="2">
    <source>
        <dbReference type="ARBA" id="ARBA00004123"/>
    </source>
</evidence>
<evidence type="ECO:0000256" key="4">
    <source>
        <dbReference type="ARBA" id="ARBA00022723"/>
    </source>
</evidence>
<evidence type="ECO:0000256" key="3">
    <source>
        <dbReference type="ARBA" id="ARBA00006991"/>
    </source>
</evidence>
<proteinExistence type="inferred from homology"/>
<dbReference type="GO" id="GO:0000981">
    <property type="term" value="F:DNA-binding transcription factor activity, RNA polymerase II-specific"/>
    <property type="evidence" value="ECO:0007669"/>
    <property type="project" value="TreeGrafter"/>
</dbReference>
<evidence type="ECO:0000256" key="8">
    <source>
        <dbReference type="ARBA" id="ARBA00023015"/>
    </source>
</evidence>
<comment type="function">
    <text evidence="1">May be involved in transcriptional regulation.</text>
</comment>
<dbReference type="SMART" id="SM00355">
    <property type="entry name" value="ZnF_C2H2"/>
    <property type="match status" value="4"/>
</dbReference>
<keyword evidence="5" id="KW-0677">Repeat</keyword>
<keyword evidence="7" id="KW-0862">Zinc</keyword>
<keyword evidence="15" id="KW-1185">Reference proteome</keyword>
<evidence type="ECO:0000256" key="12">
    <source>
        <dbReference type="PROSITE-ProRule" id="PRU00042"/>
    </source>
</evidence>
<dbReference type="AlphaFoldDB" id="A0A8B9QEF8"/>
<feature type="domain" description="C2H2-type" evidence="13">
    <location>
        <begin position="231"/>
        <end position="258"/>
    </location>
</feature>
<dbReference type="GO" id="GO:0005634">
    <property type="term" value="C:nucleus"/>
    <property type="evidence" value="ECO:0007669"/>
    <property type="project" value="UniProtKB-SubCell"/>
</dbReference>
<reference evidence="14" key="2">
    <citation type="submission" date="2025-09" db="UniProtKB">
        <authorList>
            <consortium name="Ensembl"/>
        </authorList>
    </citation>
    <scope>IDENTIFICATION</scope>
</reference>
<dbReference type="PROSITE" id="PS00028">
    <property type="entry name" value="ZINC_FINGER_C2H2_1"/>
    <property type="match status" value="3"/>
</dbReference>
<dbReference type="GO" id="GO:0008270">
    <property type="term" value="F:zinc ion binding"/>
    <property type="evidence" value="ECO:0007669"/>
    <property type="project" value="UniProtKB-KW"/>
</dbReference>
<dbReference type="InterPro" id="IPR013087">
    <property type="entry name" value="Znf_C2H2_type"/>
</dbReference>
<evidence type="ECO:0000313" key="14">
    <source>
        <dbReference type="Ensembl" id="ENSAOWP00000023848.1"/>
    </source>
</evidence>
<keyword evidence="6 12" id="KW-0863">Zinc-finger</keyword>
<evidence type="ECO:0000256" key="1">
    <source>
        <dbReference type="ARBA" id="ARBA00003767"/>
    </source>
</evidence>
<evidence type="ECO:0000313" key="15">
    <source>
        <dbReference type="Proteomes" id="UP000694424"/>
    </source>
</evidence>
<evidence type="ECO:0000256" key="5">
    <source>
        <dbReference type="ARBA" id="ARBA00022737"/>
    </source>
</evidence>
<evidence type="ECO:0000256" key="6">
    <source>
        <dbReference type="ARBA" id="ARBA00022771"/>
    </source>
</evidence>
<sequence length="492" mass="55238">MEQGEELAEGDPNEGRKWRSRETFAEVRASAFGRCRPMSHVLPQTSPIPGFNPGGSYGFLADVSATMSSLQASSSSLPTDRPSQVQSHPLGRKNCCMLSMHPQHLLYFSILPLCFRHRADLIVHRRTHTGEMPYHCSECRKCFEGRSTLIRHERLHTRERPCKCAECGKSFGLALPVLRVPEFFSNRSSLIRHQRRHTDEKPYKCHECEKSFGQSSDLIAHQRTHTGERPYLCPVCGKWFSRKSNLVIHQRVHRGDTLCQCQKCGKSLQPNSTLLIHQDVVLEENAATAQSVRGASMGRQALLNSRDDAEDKNIAMSPGTAVWGQIRGVLLVLLFRDTFQVSQILPIPSPLPTPLSPFSTTKTEVLTSQRKAVSFPSNKHLHPHPGSKFKWPRSHASITNSLFKGLHVPRQRGGQGDSVNLKPHEKTHYPHHKLVSAQALHQPMQRPSRKPGAPAAFWGRGAPTCPHSCWEVSSRFWCRHEVTVSTAGCSEH</sequence>
<dbReference type="Pfam" id="PF00096">
    <property type="entry name" value="zf-C2H2"/>
    <property type="match status" value="3"/>
</dbReference>
<evidence type="ECO:0000256" key="9">
    <source>
        <dbReference type="ARBA" id="ARBA00023125"/>
    </source>
</evidence>
<dbReference type="PANTHER" id="PTHR23226">
    <property type="entry name" value="ZINC FINGER AND SCAN DOMAIN-CONTAINING"/>
    <property type="match status" value="1"/>
</dbReference>
<dbReference type="FunFam" id="3.30.160.60:FF:003095">
    <property type="match status" value="1"/>
</dbReference>
<protein>
    <recommendedName>
        <fullName evidence="13">C2H2-type domain-containing protein</fullName>
    </recommendedName>
</protein>
<keyword evidence="10" id="KW-0804">Transcription</keyword>
<evidence type="ECO:0000256" key="10">
    <source>
        <dbReference type="ARBA" id="ARBA00023163"/>
    </source>
</evidence>
<dbReference type="GO" id="GO:0000978">
    <property type="term" value="F:RNA polymerase II cis-regulatory region sequence-specific DNA binding"/>
    <property type="evidence" value="ECO:0007669"/>
    <property type="project" value="TreeGrafter"/>
</dbReference>
<dbReference type="Proteomes" id="UP000694424">
    <property type="component" value="Unplaced"/>
</dbReference>